<dbReference type="PANTHER" id="PTHR47755">
    <property type="entry name" value="CELL DIVISION PROTEIN FTSX"/>
    <property type="match status" value="1"/>
</dbReference>
<feature type="domain" description="ABC3 transporter permease C-terminal" evidence="12">
    <location>
        <begin position="181"/>
        <end position="303"/>
    </location>
</feature>
<evidence type="ECO:0000256" key="3">
    <source>
        <dbReference type="ARBA" id="ARBA00021907"/>
    </source>
</evidence>
<keyword evidence="4 10" id="KW-1003">Cell membrane</keyword>
<dbReference type="InterPro" id="IPR004513">
    <property type="entry name" value="FtsX"/>
</dbReference>
<keyword evidence="7 11" id="KW-1133">Transmembrane helix</keyword>
<evidence type="ECO:0000256" key="1">
    <source>
        <dbReference type="ARBA" id="ARBA00004651"/>
    </source>
</evidence>
<evidence type="ECO:0000256" key="7">
    <source>
        <dbReference type="ARBA" id="ARBA00022989"/>
    </source>
</evidence>
<dbReference type="STRING" id="1802397.A3J43_04065"/>
<comment type="caution">
    <text evidence="14">The sequence shown here is derived from an EMBL/GenBank/DDBJ whole genome shotgun (WGS) entry which is preliminary data.</text>
</comment>
<dbReference type="PANTHER" id="PTHR47755:SF1">
    <property type="entry name" value="CELL DIVISION PROTEIN FTSX"/>
    <property type="match status" value="1"/>
</dbReference>
<feature type="transmembrane region" description="Helical" evidence="11">
    <location>
        <begin position="230"/>
        <end position="253"/>
    </location>
</feature>
<dbReference type="Pfam" id="PF02687">
    <property type="entry name" value="FtsX"/>
    <property type="match status" value="1"/>
</dbReference>
<dbReference type="PIRSF" id="PIRSF003097">
    <property type="entry name" value="FtsX"/>
    <property type="match status" value="1"/>
</dbReference>
<evidence type="ECO:0000259" key="13">
    <source>
        <dbReference type="Pfam" id="PF18075"/>
    </source>
</evidence>
<keyword evidence="6 11" id="KW-0812">Transmembrane</keyword>
<evidence type="ECO:0000256" key="5">
    <source>
        <dbReference type="ARBA" id="ARBA00022618"/>
    </source>
</evidence>
<evidence type="ECO:0000256" key="4">
    <source>
        <dbReference type="ARBA" id="ARBA00022475"/>
    </source>
</evidence>
<evidence type="ECO:0000256" key="6">
    <source>
        <dbReference type="ARBA" id="ARBA00022692"/>
    </source>
</evidence>
<feature type="transmembrane region" description="Helical" evidence="11">
    <location>
        <begin position="20"/>
        <end position="43"/>
    </location>
</feature>
<gene>
    <name evidence="14" type="ORF">A3J43_04065</name>
</gene>
<evidence type="ECO:0000313" key="14">
    <source>
        <dbReference type="EMBL" id="OGL78065.1"/>
    </source>
</evidence>
<protein>
    <recommendedName>
        <fullName evidence="3 10">Cell division protein FtsX</fullName>
    </recommendedName>
</protein>
<dbReference type="InterPro" id="IPR003838">
    <property type="entry name" value="ABC3_permease_C"/>
</dbReference>
<sequence>MFLSLARIIKFALQNFWRNVWLSVVTVTIIVLTLSSLTSLVLINVVTDHALDSVKGKFAIALTFTPDISLDRVEEFRDTFRDLPYITAADLITPEESLKLFQDKHAADPTIMGALQALTENPFGATLTLKPTSIEYYRTLNKKIEELELDRMIERTDTGSYERIVTRLEGVSSRVRTFGYAVSGFFALISLLIVFNAIRMGIYSHRDEIAIMRLVGATNAFIRGPFLIEAMLYTGIATLLFWALLIPAASALSPQLNLFLGGLGFDLQGYLMANLWNILGFETIAMLALTTLSSWVAMARYLKV</sequence>
<evidence type="ECO:0000256" key="2">
    <source>
        <dbReference type="ARBA" id="ARBA00007379"/>
    </source>
</evidence>
<accession>A0A1F7UIF4</accession>
<dbReference type="InterPro" id="IPR040690">
    <property type="entry name" value="FtsX_ECD"/>
</dbReference>
<feature type="transmembrane region" description="Helical" evidence="11">
    <location>
        <begin position="273"/>
        <end position="298"/>
    </location>
</feature>
<feature type="domain" description="FtsX extracellular" evidence="13">
    <location>
        <begin position="60"/>
        <end position="148"/>
    </location>
</feature>
<name>A0A1F7UIF4_9BACT</name>
<dbReference type="GO" id="GO:0005886">
    <property type="term" value="C:plasma membrane"/>
    <property type="evidence" value="ECO:0007669"/>
    <property type="project" value="UniProtKB-SubCell"/>
</dbReference>
<comment type="subcellular location">
    <subcellularLocation>
        <location evidence="1">Cell membrane</location>
        <topology evidence="1">Multi-pass membrane protein</topology>
    </subcellularLocation>
</comment>
<dbReference type="Proteomes" id="UP000176604">
    <property type="component" value="Unassembled WGS sequence"/>
</dbReference>
<proteinExistence type="inferred from homology"/>
<evidence type="ECO:0000256" key="9">
    <source>
        <dbReference type="ARBA" id="ARBA00023306"/>
    </source>
</evidence>
<evidence type="ECO:0000256" key="10">
    <source>
        <dbReference type="PIRNR" id="PIRNR003097"/>
    </source>
</evidence>
<dbReference type="AlphaFoldDB" id="A0A1F7UIF4"/>
<dbReference type="Pfam" id="PF18075">
    <property type="entry name" value="FtsX_ECD"/>
    <property type="match status" value="1"/>
</dbReference>
<dbReference type="GO" id="GO:0032153">
    <property type="term" value="C:cell division site"/>
    <property type="evidence" value="ECO:0007669"/>
    <property type="project" value="TreeGrafter"/>
</dbReference>
<evidence type="ECO:0000256" key="8">
    <source>
        <dbReference type="ARBA" id="ARBA00023136"/>
    </source>
</evidence>
<evidence type="ECO:0000313" key="15">
    <source>
        <dbReference type="Proteomes" id="UP000176604"/>
    </source>
</evidence>
<evidence type="ECO:0000256" key="11">
    <source>
        <dbReference type="SAM" id="Phobius"/>
    </source>
</evidence>
<comment type="similarity">
    <text evidence="2 10">Belongs to the ABC-4 integral membrane protein family. FtsX subfamily.</text>
</comment>
<feature type="transmembrane region" description="Helical" evidence="11">
    <location>
        <begin position="178"/>
        <end position="198"/>
    </location>
</feature>
<keyword evidence="5 10" id="KW-0132">Cell division</keyword>
<evidence type="ECO:0000259" key="12">
    <source>
        <dbReference type="Pfam" id="PF02687"/>
    </source>
</evidence>
<reference evidence="14 15" key="1">
    <citation type="journal article" date="2016" name="Nat. Commun.">
        <title>Thousands of microbial genomes shed light on interconnected biogeochemical processes in an aquifer system.</title>
        <authorList>
            <person name="Anantharaman K."/>
            <person name="Brown C.T."/>
            <person name="Hug L.A."/>
            <person name="Sharon I."/>
            <person name="Castelle C.J."/>
            <person name="Probst A.J."/>
            <person name="Thomas B.C."/>
            <person name="Singh A."/>
            <person name="Wilkins M.J."/>
            <person name="Karaoz U."/>
            <person name="Brodie E.L."/>
            <person name="Williams K.H."/>
            <person name="Hubbard S.S."/>
            <person name="Banfield J.F."/>
        </authorList>
    </citation>
    <scope>NUCLEOTIDE SEQUENCE [LARGE SCALE GENOMIC DNA]</scope>
</reference>
<organism evidence="14 15">
    <name type="scientific">Candidatus Uhrbacteria bacterium RIFCSPHIGHO2_12_FULL_54_23</name>
    <dbReference type="NCBI Taxonomy" id="1802397"/>
    <lineage>
        <taxon>Bacteria</taxon>
        <taxon>Candidatus Uhriibacteriota</taxon>
    </lineage>
</organism>
<dbReference type="EMBL" id="MGEF01000039">
    <property type="protein sequence ID" value="OGL78065.1"/>
    <property type="molecule type" value="Genomic_DNA"/>
</dbReference>
<keyword evidence="8 10" id="KW-0472">Membrane</keyword>
<dbReference type="GO" id="GO:0051301">
    <property type="term" value="P:cell division"/>
    <property type="evidence" value="ECO:0007669"/>
    <property type="project" value="UniProtKB-KW"/>
</dbReference>
<keyword evidence="9 10" id="KW-0131">Cell cycle</keyword>